<comment type="function">
    <text evidence="9">Catalyzes the ATP-dependent phosphorylation of 3-oxo-tetronate to 3-oxo-tetronate 4-phosphate.</text>
</comment>
<evidence type="ECO:0000256" key="4">
    <source>
        <dbReference type="ARBA" id="ARBA00022777"/>
    </source>
</evidence>
<feature type="domain" description="Four-carbon acid sugar kinase nucleotide binding" evidence="14">
    <location>
        <begin position="246"/>
        <end position="397"/>
    </location>
</feature>
<evidence type="ECO:0000256" key="7">
    <source>
        <dbReference type="ARBA" id="ARBA00035898"/>
    </source>
</evidence>
<accession>A0AA87RAX8</accession>
<dbReference type="NCBIfam" id="NF043035">
    <property type="entry name" value="OxoTetrKin"/>
    <property type="match status" value="1"/>
</dbReference>
<evidence type="ECO:0000256" key="1">
    <source>
        <dbReference type="ARBA" id="ARBA00005715"/>
    </source>
</evidence>
<reference evidence="15 16" key="1">
    <citation type="submission" date="2019-07" db="EMBL/GenBank/DDBJ databases">
        <title>Whole genome shotgun sequence of Agrococcus baldri NBRC 103055.</title>
        <authorList>
            <person name="Hosoyama A."/>
            <person name="Uohara A."/>
            <person name="Ohji S."/>
            <person name="Ichikawa N."/>
        </authorList>
    </citation>
    <scope>NUCLEOTIDE SEQUENCE [LARGE SCALE GENOMIC DNA]</scope>
    <source>
        <strain evidence="15 16">NBRC 103055</strain>
    </source>
</reference>
<evidence type="ECO:0000256" key="8">
    <source>
        <dbReference type="ARBA" id="ARBA00036346"/>
    </source>
</evidence>
<comment type="caution">
    <text evidence="15">The sequence shown here is derived from an EMBL/GenBank/DDBJ whole genome shotgun (WGS) entry which is preliminary data.</text>
</comment>
<keyword evidence="3" id="KW-0547">Nucleotide-binding</keyword>
<evidence type="ECO:0000259" key="14">
    <source>
        <dbReference type="Pfam" id="PF17042"/>
    </source>
</evidence>
<organism evidence="15 16">
    <name type="scientific">Agrococcus baldri</name>
    <dbReference type="NCBI Taxonomy" id="153730"/>
    <lineage>
        <taxon>Bacteria</taxon>
        <taxon>Bacillati</taxon>
        <taxon>Actinomycetota</taxon>
        <taxon>Actinomycetes</taxon>
        <taxon>Micrococcales</taxon>
        <taxon>Microbacteriaceae</taxon>
        <taxon>Agrococcus</taxon>
    </lineage>
</organism>
<evidence type="ECO:0000256" key="11">
    <source>
        <dbReference type="ARBA" id="ARBA00039461"/>
    </source>
</evidence>
<evidence type="ECO:0000256" key="5">
    <source>
        <dbReference type="ARBA" id="ARBA00022840"/>
    </source>
</evidence>
<dbReference type="SUPFAM" id="SSF142764">
    <property type="entry name" value="YgbK-like"/>
    <property type="match status" value="1"/>
</dbReference>
<dbReference type="RefSeq" id="WP_146793400.1">
    <property type="nucleotide sequence ID" value="NZ_BJUU01000004.1"/>
</dbReference>
<evidence type="ECO:0000313" key="16">
    <source>
        <dbReference type="Proteomes" id="UP000321749"/>
    </source>
</evidence>
<protein>
    <recommendedName>
        <fullName evidence="11">3-oxo-tetronate kinase</fullName>
        <ecNumber evidence="10">2.7.1.217</ecNumber>
    </recommendedName>
    <alternativeName>
        <fullName evidence="12">3-dehydrotetronate 4-kinase</fullName>
    </alternativeName>
</protein>
<dbReference type="InterPro" id="IPR042213">
    <property type="entry name" value="NBD_C_sf"/>
</dbReference>
<dbReference type="EMBL" id="BJUU01000004">
    <property type="protein sequence ID" value="GEK79744.1"/>
    <property type="molecule type" value="Genomic_DNA"/>
</dbReference>
<evidence type="ECO:0000256" key="9">
    <source>
        <dbReference type="ARBA" id="ARBA00037335"/>
    </source>
</evidence>
<dbReference type="GO" id="GO:0005524">
    <property type="term" value="F:ATP binding"/>
    <property type="evidence" value="ECO:0007669"/>
    <property type="project" value="UniProtKB-KW"/>
</dbReference>
<evidence type="ECO:0000313" key="15">
    <source>
        <dbReference type="EMBL" id="GEK79744.1"/>
    </source>
</evidence>
<feature type="domain" description="Four-carbon acid sugar kinase N-terminal" evidence="13">
    <location>
        <begin position="2"/>
        <end position="225"/>
    </location>
</feature>
<dbReference type="InterPro" id="IPR050007">
    <property type="entry name" value="OtnK"/>
</dbReference>
<evidence type="ECO:0000256" key="3">
    <source>
        <dbReference type="ARBA" id="ARBA00022741"/>
    </source>
</evidence>
<evidence type="ECO:0000256" key="6">
    <source>
        <dbReference type="ARBA" id="ARBA00023277"/>
    </source>
</evidence>
<dbReference type="Proteomes" id="UP000321749">
    <property type="component" value="Unassembled WGS sequence"/>
</dbReference>
<keyword evidence="6" id="KW-0119">Carbohydrate metabolism</keyword>
<dbReference type="AlphaFoldDB" id="A0AA87RAX8"/>
<comment type="catalytic activity">
    <reaction evidence="8">
        <text>3-dehydro-D-erythronate + ATP = 3-dehydro-4-O-phospho-D-erythronate + ADP + H(+)</text>
        <dbReference type="Rhea" id="RHEA:52556"/>
        <dbReference type="ChEBI" id="CHEBI:15378"/>
        <dbReference type="ChEBI" id="CHEBI:30616"/>
        <dbReference type="ChEBI" id="CHEBI:57958"/>
        <dbReference type="ChEBI" id="CHEBI:136593"/>
        <dbReference type="ChEBI" id="CHEBI:456216"/>
        <dbReference type="EC" id="2.7.1.217"/>
    </reaction>
</comment>
<proteinExistence type="inferred from homology"/>
<keyword evidence="2" id="KW-0808">Transferase</keyword>
<keyword evidence="4 15" id="KW-0418">Kinase</keyword>
<dbReference type="InterPro" id="IPR037051">
    <property type="entry name" value="4-carb_acid_sugar_kinase_N_sf"/>
</dbReference>
<evidence type="ECO:0000259" key="13">
    <source>
        <dbReference type="Pfam" id="PF07005"/>
    </source>
</evidence>
<evidence type="ECO:0000256" key="10">
    <source>
        <dbReference type="ARBA" id="ARBA00039095"/>
    </source>
</evidence>
<dbReference type="InterPro" id="IPR010737">
    <property type="entry name" value="4-carb_acid_sugar_kinase_N"/>
</dbReference>
<dbReference type="Pfam" id="PF07005">
    <property type="entry name" value="SBD_N"/>
    <property type="match status" value="1"/>
</dbReference>
<dbReference type="InterPro" id="IPR031475">
    <property type="entry name" value="NBD_C"/>
</dbReference>
<gene>
    <name evidence="15" type="ORF">ABA31_10950</name>
</gene>
<dbReference type="GO" id="GO:0016301">
    <property type="term" value="F:kinase activity"/>
    <property type="evidence" value="ECO:0007669"/>
    <property type="project" value="UniProtKB-KW"/>
</dbReference>
<evidence type="ECO:0000256" key="12">
    <source>
        <dbReference type="ARBA" id="ARBA00041377"/>
    </source>
</evidence>
<sequence length="406" mass="41306">MIGVIADDVTGATDVAAALSREGLRTLLAFDAELPVTGEADAIVIGLKTRSIPAADAVATSVAALRTLRDAGATRFYFKYCSTFDSTDEGNIGPVTEALAQALGVSTVVTTPAAPVHGRTVKDGHLYVSGVPLHETHMAHHPITPMHDSNLVSLLTPQVHGTVTTLPSSEVHAGVAVVRAAIAAAESAGVVHVIADAVDAADLAIIAEAADSAVLTAGSAGLIGAIGGRQRASGRTASVPPAARTAIIAGSCSRRTLEQIASFQASRAPSHRVVAEPGQTAAELAEAALTWWDAQPDVTSAMIYSSSSPEERNGELPAAGELYEQVAGLVARGLAQRGVQRMLVAGGETSGAVLRELGTTVAVVGEEAAVGVPWIHDTAHGVHLVLKSGNFGDVDMFTAVAGGEQP</sequence>
<dbReference type="EC" id="2.7.1.217" evidence="10"/>
<dbReference type="Pfam" id="PF17042">
    <property type="entry name" value="NBD_C"/>
    <property type="match status" value="1"/>
</dbReference>
<name>A0AA87RAX8_9MICO</name>
<comment type="catalytic activity">
    <reaction evidence="7">
        <text>3-dehydro-L-erythronate + ATP = 3-dehydro-4-O-phospho-L-erythronate + ADP + H(+)</text>
        <dbReference type="Rhea" id="RHEA:52552"/>
        <dbReference type="ChEBI" id="CHEBI:15378"/>
        <dbReference type="ChEBI" id="CHEBI:30616"/>
        <dbReference type="ChEBI" id="CHEBI:136592"/>
        <dbReference type="ChEBI" id="CHEBI:136670"/>
        <dbReference type="ChEBI" id="CHEBI:456216"/>
        <dbReference type="EC" id="2.7.1.217"/>
    </reaction>
</comment>
<keyword evidence="16" id="KW-1185">Reference proteome</keyword>
<keyword evidence="5" id="KW-0067">ATP-binding</keyword>
<dbReference type="Gene3D" id="3.40.980.20">
    <property type="entry name" value="Four-carbon acid sugar kinase, nucleotide binding domain"/>
    <property type="match status" value="1"/>
</dbReference>
<evidence type="ECO:0000256" key="2">
    <source>
        <dbReference type="ARBA" id="ARBA00022679"/>
    </source>
</evidence>
<dbReference type="Gene3D" id="3.40.50.10840">
    <property type="entry name" value="Putative sugar-binding, N-terminal domain"/>
    <property type="match status" value="1"/>
</dbReference>
<comment type="similarity">
    <text evidence="1">Belongs to the four-carbon acid sugar kinase family.</text>
</comment>